<dbReference type="Gene3D" id="3.40.1010.10">
    <property type="entry name" value="Cobalt-precorrin-4 Transmethylase, Domain 1"/>
    <property type="match status" value="1"/>
</dbReference>
<evidence type="ECO:0000256" key="6">
    <source>
        <dbReference type="HAMAP-Rule" id="MF_01877"/>
    </source>
</evidence>
<dbReference type="GO" id="GO:0070677">
    <property type="term" value="F:rRNA (cytosine-2'-O-)-methyltransferase activity"/>
    <property type="evidence" value="ECO:0007669"/>
    <property type="project" value="UniProtKB-UniRule"/>
</dbReference>
<dbReference type="InterPro" id="IPR008189">
    <property type="entry name" value="rRNA_ssu_MeTfrase_I"/>
</dbReference>
<name>D3PBM2_DEFDS</name>
<dbReference type="InterPro" id="IPR014776">
    <property type="entry name" value="4pyrrole_Mease_sub2"/>
</dbReference>
<dbReference type="AlphaFoldDB" id="D3PBM2"/>
<proteinExistence type="inferred from homology"/>
<comment type="similarity">
    <text evidence="6">Belongs to the methyltransferase superfamily. RsmI family.</text>
</comment>
<dbReference type="RefSeq" id="WP_013007243.1">
    <property type="nucleotide sequence ID" value="NC_013939.1"/>
</dbReference>
<keyword evidence="3 6" id="KW-0489">Methyltransferase</keyword>
<accession>D3PBM2</accession>
<dbReference type="OrthoDB" id="9809084at2"/>
<keyword evidence="1 6" id="KW-0963">Cytoplasm</keyword>
<dbReference type="GO" id="GO:0005737">
    <property type="term" value="C:cytoplasm"/>
    <property type="evidence" value="ECO:0007669"/>
    <property type="project" value="UniProtKB-SubCell"/>
</dbReference>
<dbReference type="Pfam" id="PF00590">
    <property type="entry name" value="TP_methylase"/>
    <property type="match status" value="1"/>
</dbReference>
<dbReference type="NCBIfam" id="TIGR00096">
    <property type="entry name" value="16S rRNA (cytidine(1402)-2'-O)-methyltransferase"/>
    <property type="match status" value="1"/>
</dbReference>
<dbReference type="HAMAP" id="MF_01877">
    <property type="entry name" value="16SrRNA_methyltr_I"/>
    <property type="match status" value="1"/>
</dbReference>
<dbReference type="InterPro" id="IPR000878">
    <property type="entry name" value="4pyrrol_Mease"/>
</dbReference>
<dbReference type="Gene3D" id="3.30.950.10">
    <property type="entry name" value="Methyltransferase, Cobalt-precorrin-4 Transmethylase, Domain 2"/>
    <property type="match status" value="1"/>
</dbReference>
<dbReference type="SUPFAM" id="SSF53790">
    <property type="entry name" value="Tetrapyrrole methylase"/>
    <property type="match status" value="1"/>
</dbReference>
<organism evidence="8 9">
    <name type="scientific">Deferribacter desulfuricans (strain DSM 14783 / JCM 11476 / NBRC 101012 / SSM1)</name>
    <dbReference type="NCBI Taxonomy" id="639282"/>
    <lineage>
        <taxon>Bacteria</taxon>
        <taxon>Pseudomonadati</taxon>
        <taxon>Deferribacterota</taxon>
        <taxon>Deferribacteres</taxon>
        <taxon>Deferribacterales</taxon>
        <taxon>Deferribacteraceae</taxon>
        <taxon>Deferribacter</taxon>
    </lineage>
</organism>
<sequence length="275" mass="31834">MTDSQFYVVPTPIGNLKDITLRALDVLNKVDEILAEDTRKALSLLNHYNINKKITSYHRDNEKKHIDAVLKKLQNGVKIALISEAGTPCISDPGYFLVNELIKNNIKFEVLPGATAFVPALILSGFPSNHFFFYGFLPHKKEQKRKELEKLTIYKTTIIFYESPHRIEETLNLLFDFFSPPFAVVREITKLYEETIFINDTQDVINLTKKGEFVVIVNNNEKDNNTLQNFDFHKICKNLFNENFNKKDILKILKILGMNRNDAYKLIETFGNIKK</sequence>
<dbReference type="FunFam" id="3.40.1010.10:FF:000007">
    <property type="entry name" value="Ribosomal RNA small subunit methyltransferase I"/>
    <property type="match status" value="1"/>
</dbReference>
<dbReference type="InterPro" id="IPR035996">
    <property type="entry name" value="4pyrrol_Methylase_sf"/>
</dbReference>
<dbReference type="CDD" id="cd11648">
    <property type="entry name" value="RsmI"/>
    <property type="match status" value="1"/>
</dbReference>
<evidence type="ECO:0000256" key="3">
    <source>
        <dbReference type="ARBA" id="ARBA00022603"/>
    </source>
</evidence>
<dbReference type="EC" id="2.1.1.198" evidence="6"/>
<gene>
    <name evidence="6" type="primary">rsmI</name>
    <name evidence="8" type="ordered locus">DEFDS_0501</name>
</gene>
<keyword evidence="2 6" id="KW-0698">rRNA processing</keyword>
<keyword evidence="4 6" id="KW-0808">Transferase</keyword>
<dbReference type="HOGENOM" id="CLU_044779_3_0_0"/>
<dbReference type="PIRSF" id="PIRSF005917">
    <property type="entry name" value="MTase_YraL"/>
    <property type="match status" value="1"/>
</dbReference>
<evidence type="ECO:0000256" key="5">
    <source>
        <dbReference type="ARBA" id="ARBA00022691"/>
    </source>
</evidence>
<evidence type="ECO:0000313" key="9">
    <source>
        <dbReference type="Proteomes" id="UP000001520"/>
    </source>
</evidence>
<evidence type="ECO:0000256" key="4">
    <source>
        <dbReference type="ARBA" id="ARBA00022679"/>
    </source>
</evidence>
<reference evidence="8 9" key="1">
    <citation type="journal article" date="2010" name="DNA Res.">
        <title>Bacterial lifestyle in a deep-sea hydrothermal vent chimney revealed by the genome sequence of the thermophilic bacterium Deferribacter desulfuricans SSM1.</title>
        <authorList>
            <person name="Takaki Y."/>
            <person name="Shimamura S."/>
            <person name="Nakagawa S."/>
            <person name="Fukuhara Y."/>
            <person name="Horikawa H."/>
            <person name="Ankai A."/>
            <person name="Harada T."/>
            <person name="Hosoyama A."/>
            <person name="Oguchi A."/>
            <person name="Fukui S."/>
            <person name="Fujita N."/>
            <person name="Takami H."/>
            <person name="Takai K."/>
        </authorList>
    </citation>
    <scope>NUCLEOTIDE SEQUENCE [LARGE SCALE GENOMIC DNA]</scope>
    <source>
        <strain evidence="9">DSM 14783 / JCM 11476 / NBRC 101012 / SSM1</strain>
    </source>
</reference>
<dbReference type="InterPro" id="IPR014777">
    <property type="entry name" value="4pyrrole_Mease_sub1"/>
</dbReference>
<dbReference type="PANTHER" id="PTHR46111">
    <property type="entry name" value="RIBOSOMAL RNA SMALL SUBUNIT METHYLTRANSFERASE I"/>
    <property type="match status" value="1"/>
</dbReference>
<comment type="subcellular location">
    <subcellularLocation>
        <location evidence="6">Cytoplasm</location>
    </subcellularLocation>
</comment>
<protein>
    <recommendedName>
        <fullName evidence="6">Ribosomal RNA small subunit methyltransferase I</fullName>
        <ecNumber evidence="6">2.1.1.198</ecNumber>
    </recommendedName>
    <alternativeName>
        <fullName evidence="6">16S rRNA 2'-O-ribose C1402 methyltransferase</fullName>
    </alternativeName>
    <alternativeName>
        <fullName evidence="6">rRNA (cytidine-2'-O-)-methyltransferase RsmI</fullName>
    </alternativeName>
</protein>
<dbReference type="eggNOG" id="COG0313">
    <property type="taxonomic scope" value="Bacteria"/>
</dbReference>
<feature type="domain" description="Tetrapyrrole methylase" evidence="7">
    <location>
        <begin position="6"/>
        <end position="198"/>
    </location>
</feature>
<dbReference type="Proteomes" id="UP000001520">
    <property type="component" value="Chromosome"/>
</dbReference>
<dbReference type="PANTHER" id="PTHR46111:SF1">
    <property type="entry name" value="RIBOSOMAL RNA SMALL SUBUNIT METHYLTRANSFERASE I"/>
    <property type="match status" value="1"/>
</dbReference>
<keyword evidence="9" id="KW-1185">Reference proteome</keyword>
<dbReference type="KEGG" id="ddf:DEFDS_0501"/>
<evidence type="ECO:0000313" key="8">
    <source>
        <dbReference type="EMBL" id="BAI79995.1"/>
    </source>
</evidence>
<evidence type="ECO:0000256" key="2">
    <source>
        <dbReference type="ARBA" id="ARBA00022552"/>
    </source>
</evidence>
<comment type="catalytic activity">
    <reaction evidence="6">
        <text>cytidine(1402) in 16S rRNA + S-adenosyl-L-methionine = 2'-O-methylcytidine(1402) in 16S rRNA + S-adenosyl-L-homocysteine + H(+)</text>
        <dbReference type="Rhea" id="RHEA:42924"/>
        <dbReference type="Rhea" id="RHEA-COMP:10285"/>
        <dbReference type="Rhea" id="RHEA-COMP:10286"/>
        <dbReference type="ChEBI" id="CHEBI:15378"/>
        <dbReference type="ChEBI" id="CHEBI:57856"/>
        <dbReference type="ChEBI" id="CHEBI:59789"/>
        <dbReference type="ChEBI" id="CHEBI:74495"/>
        <dbReference type="ChEBI" id="CHEBI:82748"/>
        <dbReference type="EC" id="2.1.1.198"/>
    </reaction>
</comment>
<dbReference type="EMBL" id="AP011529">
    <property type="protein sequence ID" value="BAI79995.1"/>
    <property type="molecule type" value="Genomic_DNA"/>
</dbReference>
<evidence type="ECO:0000256" key="1">
    <source>
        <dbReference type="ARBA" id="ARBA00022490"/>
    </source>
</evidence>
<dbReference type="STRING" id="639282.DEFDS_0501"/>
<comment type="function">
    <text evidence="6">Catalyzes the 2'-O-methylation of the ribose of cytidine 1402 (C1402) in 16S rRNA.</text>
</comment>
<evidence type="ECO:0000259" key="7">
    <source>
        <dbReference type="Pfam" id="PF00590"/>
    </source>
</evidence>
<keyword evidence="5 6" id="KW-0949">S-adenosyl-L-methionine</keyword>